<protein>
    <submittedName>
        <fullName evidence="2">DUF4214 domain-containing protein</fullName>
    </submittedName>
</protein>
<evidence type="ECO:0000313" key="2">
    <source>
        <dbReference type="EMBL" id="MQA42453.1"/>
    </source>
</evidence>
<reference evidence="2 3" key="1">
    <citation type="submission" date="2019-10" db="EMBL/GenBank/DDBJ databases">
        <title>Two novel species isolated from a subtropical stream in China.</title>
        <authorList>
            <person name="Lu H."/>
        </authorList>
    </citation>
    <scope>NUCLEOTIDE SEQUENCE [LARGE SCALE GENOMIC DNA]</scope>
    <source>
        <strain evidence="2 3">FT29W</strain>
    </source>
</reference>
<sequence>MPDTNDSNNISPTIDTIAIGGTARGSFESKWDSDRFKVHLEAGTSYVFSMTSLFGVGYDYILGNANLNLYYNNVSVVAAMGDNDAGPAIAYQPAISGDYFIAAELYDAGGLPNGKLDYQISAAIQQPDALSADIHTTGVLTAGGIVTGRFDVAGDVDWYKFHAEAGQHYTFSFPNESLLPTFFSIYDAQGKELTDSYIPLELATAGDYFIAVGGNAVGDYSMHANNRVDDYSANDSSAGVIVAGGQATGRLEYGVDQDRFHMQVQAGQIYTITLSGDQRDKDILHLRILDEQGKEIADATPRPERADLLPTTFTATTSGTYSIVVSVFEHRHAGHDPYTIKASNPIPNDAGTAGNDILLGKNNGAAIHGGAGTDTVVLDGSWIGYNIVQRGGHAEVSQLSTGGTNILDGVERLLFDDKSIALDVDGVGGKAYRLYQAAFNRAPDESGLGYWIANMDKGLSLHDTAGYFLASEEFGRRYGANLSNEDFVTQLYSNVLHRAPDAEGYAYWLHDLQIGVPRANLLVNFSESPENQAALIQVIGNGFSYIPYSA</sequence>
<dbReference type="InterPro" id="IPR038255">
    <property type="entry name" value="PBS_linker_sf"/>
</dbReference>
<dbReference type="AlphaFoldDB" id="A0A6A7NBI2"/>
<dbReference type="Pfam" id="PF13946">
    <property type="entry name" value="DUF4214"/>
    <property type="match status" value="1"/>
</dbReference>
<organism evidence="2 3">
    <name type="scientific">Rugamonas aquatica</name>
    <dbReference type="NCBI Taxonomy" id="2743357"/>
    <lineage>
        <taxon>Bacteria</taxon>
        <taxon>Pseudomonadati</taxon>
        <taxon>Pseudomonadota</taxon>
        <taxon>Betaproteobacteria</taxon>
        <taxon>Burkholderiales</taxon>
        <taxon>Oxalobacteraceae</taxon>
        <taxon>Telluria group</taxon>
        <taxon>Rugamonas</taxon>
    </lineage>
</organism>
<gene>
    <name evidence="2" type="ORF">GEV02_30400</name>
</gene>
<accession>A0A6A7NBI2</accession>
<dbReference type="EMBL" id="WHUG01000021">
    <property type="protein sequence ID" value="MQA42453.1"/>
    <property type="molecule type" value="Genomic_DNA"/>
</dbReference>
<dbReference type="Gene3D" id="1.10.3130.20">
    <property type="entry name" value="Phycobilisome linker domain"/>
    <property type="match status" value="1"/>
</dbReference>
<evidence type="ECO:0000313" key="3">
    <source>
        <dbReference type="Proteomes" id="UP000440498"/>
    </source>
</evidence>
<dbReference type="Gene3D" id="2.60.120.380">
    <property type="match status" value="3"/>
</dbReference>
<evidence type="ECO:0000259" key="1">
    <source>
        <dbReference type="Pfam" id="PF13946"/>
    </source>
</evidence>
<feature type="domain" description="DUF4214" evidence="1">
    <location>
        <begin position="467"/>
        <end position="533"/>
    </location>
</feature>
<keyword evidence="3" id="KW-1185">Reference proteome</keyword>
<dbReference type="Proteomes" id="UP000440498">
    <property type="component" value="Unassembled WGS sequence"/>
</dbReference>
<dbReference type="InterPro" id="IPR025282">
    <property type="entry name" value="DUF4214"/>
</dbReference>
<comment type="caution">
    <text evidence="2">The sequence shown here is derived from an EMBL/GenBank/DDBJ whole genome shotgun (WGS) entry which is preliminary data.</text>
</comment>
<proteinExistence type="predicted"/>
<dbReference type="RefSeq" id="WP_152841552.1">
    <property type="nucleotide sequence ID" value="NZ_WHUG01000021.1"/>
</dbReference>
<name>A0A6A7NBI2_9BURK</name>